<dbReference type="PANTHER" id="PTHR10612:SF34">
    <property type="entry name" value="APOLIPOPROTEIN D"/>
    <property type="match status" value="1"/>
</dbReference>
<dbReference type="PIRSF" id="PIRSF036893">
    <property type="entry name" value="Lipocalin_ApoD"/>
    <property type="match status" value="1"/>
</dbReference>
<gene>
    <name evidence="4" type="ORF">ACFS5N_07550</name>
</gene>
<evidence type="ECO:0000313" key="4">
    <source>
        <dbReference type="EMBL" id="MFD2872314.1"/>
    </source>
</evidence>
<keyword evidence="5" id="KW-1185">Reference proteome</keyword>
<evidence type="ECO:0000256" key="1">
    <source>
        <dbReference type="ARBA" id="ARBA00006889"/>
    </source>
</evidence>
<dbReference type="InterPro" id="IPR022271">
    <property type="entry name" value="Lipocalin_ApoD"/>
</dbReference>
<dbReference type="PROSITE" id="PS00213">
    <property type="entry name" value="LIPOCALIN"/>
    <property type="match status" value="1"/>
</dbReference>
<evidence type="ECO:0000259" key="3">
    <source>
        <dbReference type="Pfam" id="PF08212"/>
    </source>
</evidence>
<dbReference type="Proteomes" id="UP001597557">
    <property type="component" value="Unassembled WGS sequence"/>
</dbReference>
<dbReference type="EMBL" id="JBHUPD010000001">
    <property type="protein sequence ID" value="MFD2872314.1"/>
    <property type="molecule type" value="Genomic_DNA"/>
</dbReference>
<comment type="similarity">
    <text evidence="1 2">Belongs to the calycin superfamily. Lipocalin family.</text>
</comment>
<comment type="caution">
    <text evidence="4">The sequence shown here is derived from an EMBL/GenBank/DDBJ whole genome shotgun (WGS) entry which is preliminary data.</text>
</comment>
<dbReference type="InterPro" id="IPR002446">
    <property type="entry name" value="Lipocalin_bac"/>
</dbReference>
<sequence>MKKGSEFLLGLIVITASVMVANLVSCVTIPKGANAVKPFNKEKYLGKWYEIARMDFKFERGLDHVTATYSLLDENTIRVDNKGYSAKDMKWKQSVGKAKLAGLPNEGRLKVSFFGPFYAGYNIIAIDHDYKYALVAGNNLNYLWLLSRYKNMPQHIKDEYLSLAKSLGYRTEKLVWTNQKN</sequence>
<organism evidence="4 5">
    <name type="scientific">Mucilaginibacter ximonensis</name>
    <dbReference type="NCBI Taxonomy" id="538021"/>
    <lineage>
        <taxon>Bacteria</taxon>
        <taxon>Pseudomonadati</taxon>
        <taxon>Bacteroidota</taxon>
        <taxon>Sphingobacteriia</taxon>
        <taxon>Sphingobacteriales</taxon>
        <taxon>Sphingobacteriaceae</taxon>
        <taxon>Mucilaginibacter</taxon>
    </lineage>
</organism>
<dbReference type="PANTHER" id="PTHR10612">
    <property type="entry name" value="APOLIPOPROTEIN D"/>
    <property type="match status" value="1"/>
</dbReference>
<evidence type="ECO:0000313" key="5">
    <source>
        <dbReference type="Proteomes" id="UP001597557"/>
    </source>
</evidence>
<feature type="domain" description="Lipocalin/cytosolic fatty-acid binding" evidence="3">
    <location>
        <begin position="42"/>
        <end position="179"/>
    </location>
</feature>
<reference evidence="5" key="1">
    <citation type="journal article" date="2019" name="Int. J. Syst. Evol. Microbiol.">
        <title>The Global Catalogue of Microorganisms (GCM) 10K type strain sequencing project: providing services to taxonomists for standard genome sequencing and annotation.</title>
        <authorList>
            <consortium name="The Broad Institute Genomics Platform"/>
            <consortium name="The Broad Institute Genome Sequencing Center for Infectious Disease"/>
            <person name="Wu L."/>
            <person name="Ma J."/>
        </authorList>
    </citation>
    <scope>NUCLEOTIDE SEQUENCE [LARGE SCALE GENOMIC DNA]</scope>
    <source>
        <strain evidence="5">KCTC 22437</strain>
    </source>
</reference>
<dbReference type="InterPro" id="IPR022272">
    <property type="entry name" value="Lipocalin_CS"/>
</dbReference>
<dbReference type="RefSeq" id="WP_377183825.1">
    <property type="nucleotide sequence ID" value="NZ_JBHUPD010000001.1"/>
</dbReference>
<dbReference type="Gene3D" id="2.40.128.20">
    <property type="match status" value="1"/>
</dbReference>
<dbReference type="InterPro" id="IPR000566">
    <property type="entry name" value="Lipocln_cytosolic_FA-bd_dom"/>
</dbReference>
<dbReference type="InterPro" id="IPR047202">
    <property type="entry name" value="Lipocalin_Blc-like_dom"/>
</dbReference>
<dbReference type="SUPFAM" id="SSF50814">
    <property type="entry name" value="Lipocalins"/>
    <property type="match status" value="1"/>
</dbReference>
<accession>A0ABW5YBE3</accession>
<name>A0ABW5YBE3_9SPHI</name>
<dbReference type="Pfam" id="PF08212">
    <property type="entry name" value="Lipocalin_2"/>
    <property type="match status" value="1"/>
</dbReference>
<protein>
    <submittedName>
        <fullName evidence="4">Lipocalin family protein</fullName>
    </submittedName>
</protein>
<dbReference type="CDD" id="cd19438">
    <property type="entry name" value="lipocalin_Blc-like"/>
    <property type="match status" value="1"/>
</dbReference>
<evidence type="ECO:0000256" key="2">
    <source>
        <dbReference type="PIRNR" id="PIRNR036893"/>
    </source>
</evidence>
<dbReference type="InterPro" id="IPR012674">
    <property type="entry name" value="Calycin"/>
</dbReference>
<dbReference type="PRINTS" id="PR01171">
    <property type="entry name" value="BCTLIPOCALIN"/>
</dbReference>
<proteinExistence type="inferred from homology"/>